<keyword evidence="3" id="KW-0804">Transcription</keyword>
<comment type="caution">
    <text evidence="6">The sequence shown here is derived from an EMBL/GenBank/DDBJ whole genome shotgun (WGS) entry which is preliminary data.</text>
</comment>
<keyword evidence="4" id="KW-1133">Transmembrane helix</keyword>
<organism evidence="6 7">
    <name type="scientific">Pseudotenacibaculum haliotis</name>
    <dbReference type="NCBI Taxonomy" id="1862138"/>
    <lineage>
        <taxon>Bacteria</taxon>
        <taxon>Pseudomonadati</taxon>
        <taxon>Bacteroidota</taxon>
        <taxon>Flavobacteriia</taxon>
        <taxon>Flavobacteriales</taxon>
        <taxon>Flavobacteriaceae</taxon>
        <taxon>Pseudotenacibaculum</taxon>
    </lineage>
</organism>
<reference evidence="7" key="1">
    <citation type="journal article" date="2019" name="Int. J. Syst. Evol. Microbiol.">
        <title>The Global Catalogue of Microorganisms (GCM) 10K type strain sequencing project: providing services to taxonomists for standard genome sequencing and annotation.</title>
        <authorList>
            <consortium name="The Broad Institute Genomics Platform"/>
            <consortium name="The Broad Institute Genome Sequencing Center for Infectious Disease"/>
            <person name="Wu L."/>
            <person name="Ma J."/>
        </authorList>
    </citation>
    <scope>NUCLEOTIDE SEQUENCE [LARGE SCALE GENOMIC DNA]</scope>
    <source>
        <strain evidence="7">KCTC 52127</strain>
    </source>
</reference>
<keyword evidence="4" id="KW-0472">Membrane</keyword>
<sequence length="542" mass="62936">MHSQEKNLDSVYLKKASYYTNRNTDSLLHYSLLIQQSKDTCIQSDGKLREAHAYYKKGDFQTSRELISSLIDEINESSDRCLKKVKIEALNKLFWIYKNSNEFSKAFDITLEHKKAIESLNNNSPYSQRALLKNKSNMAILKMDLGFFQEARKLYLEMLPEINQIIPSLEAHDLYRGLIFKASVLNLTGTTYIRSAENKDSKSLDSALAYYKRAYKTTTLFYPPHKNSKPLYELRTAEVYLKKEAYDKTLGLIRKNERISKEMNTEQTINFLKSITFYHLKQQDSSIYYCHQFLNFDRATPSTEKNKITVLNILADQYKNLKKIDSAFKYSELAMSNLNNLSKTRTEANNSYYLYDFEKVKSLNEEILNKETSKRNLIIFILSAFVLSAILLVVKFYRRGKELSKIQESGSKKQAVANKKPYSIDKALEEKVLKALEELESSTEYLDSEFSIQVLAKQLDTNTSYLSSIINKKKKKTFKQYIGELRINYLISKLKSDEKFRSYTIQAMAGEIGYNNASAFTRAFKKQTGKTPSEFLRELESH</sequence>
<keyword evidence="4" id="KW-0812">Transmembrane</keyword>
<dbReference type="PROSITE" id="PS01124">
    <property type="entry name" value="HTH_ARAC_FAMILY_2"/>
    <property type="match status" value="1"/>
</dbReference>
<feature type="transmembrane region" description="Helical" evidence="4">
    <location>
        <begin position="377"/>
        <end position="397"/>
    </location>
</feature>
<dbReference type="Proteomes" id="UP001597508">
    <property type="component" value="Unassembled WGS sequence"/>
</dbReference>
<dbReference type="PANTHER" id="PTHR43280">
    <property type="entry name" value="ARAC-FAMILY TRANSCRIPTIONAL REGULATOR"/>
    <property type="match status" value="1"/>
</dbReference>
<keyword evidence="1" id="KW-0805">Transcription regulation</keyword>
<name>A0ABW5LU86_9FLAO</name>
<dbReference type="SMART" id="SM00342">
    <property type="entry name" value="HTH_ARAC"/>
    <property type="match status" value="1"/>
</dbReference>
<keyword evidence="7" id="KW-1185">Reference proteome</keyword>
<protein>
    <submittedName>
        <fullName evidence="6">Helix-turn-helix domain-containing protein</fullName>
    </submittedName>
</protein>
<dbReference type="RefSeq" id="WP_379666900.1">
    <property type="nucleotide sequence ID" value="NZ_JBHULH010000008.1"/>
</dbReference>
<evidence type="ECO:0000259" key="5">
    <source>
        <dbReference type="PROSITE" id="PS01124"/>
    </source>
</evidence>
<evidence type="ECO:0000256" key="4">
    <source>
        <dbReference type="SAM" id="Phobius"/>
    </source>
</evidence>
<dbReference type="InterPro" id="IPR020449">
    <property type="entry name" value="Tscrpt_reg_AraC-type_HTH"/>
</dbReference>
<keyword evidence="2" id="KW-0238">DNA-binding</keyword>
<dbReference type="PANTHER" id="PTHR43280:SF2">
    <property type="entry name" value="HTH-TYPE TRANSCRIPTIONAL REGULATOR EXSA"/>
    <property type="match status" value="1"/>
</dbReference>
<evidence type="ECO:0000313" key="6">
    <source>
        <dbReference type="EMBL" id="MFD2568195.1"/>
    </source>
</evidence>
<dbReference type="InterPro" id="IPR009057">
    <property type="entry name" value="Homeodomain-like_sf"/>
</dbReference>
<dbReference type="PRINTS" id="PR00032">
    <property type="entry name" value="HTHARAC"/>
</dbReference>
<dbReference type="Gene3D" id="1.10.10.60">
    <property type="entry name" value="Homeodomain-like"/>
    <property type="match status" value="2"/>
</dbReference>
<dbReference type="InterPro" id="IPR011990">
    <property type="entry name" value="TPR-like_helical_dom_sf"/>
</dbReference>
<dbReference type="SUPFAM" id="SSF46689">
    <property type="entry name" value="Homeodomain-like"/>
    <property type="match status" value="1"/>
</dbReference>
<evidence type="ECO:0000256" key="1">
    <source>
        <dbReference type="ARBA" id="ARBA00023015"/>
    </source>
</evidence>
<evidence type="ECO:0000256" key="3">
    <source>
        <dbReference type="ARBA" id="ARBA00023163"/>
    </source>
</evidence>
<gene>
    <name evidence="6" type="ORF">ACFSRZ_12485</name>
</gene>
<dbReference type="Gene3D" id="1.25.40.10">
    <property type="entry name" value="Tetratricopeptide repeat domain"/>
    <property type="match status" value="1"/>
</dbReference>
<evidence type="ECO:0000256" key="2">
    <source>
        <dbReference type="ARBA" id="ARBA00023125"/>
    </source>
</evidence>
<dbReference type="Pfam" id="PF12833">
    <property type="entry name" value="HTH_18"/>
    <property type="match status" value="1"/>
</dbReference>
<evidence type="ECO:0000313" key="7">
    <source>
        <dbReference type="Proteomes" id="UP001597508"/>
    </source>
</evidence>
<dbReference type="EMBL" id="JBHULH010000008">
    <property type="protein sequence ID" value="MFD2568195.1"/>
    <property type="molecule type" value="Genomic_DNA"/>
</dbReference>
<proteinExistence type="predicted"/>
<accession>A0ABW5LU86</accession>
<dbReference type="InterPro" id="IPR018060">
    <property type="entry name" value="HTH_AraC"/>
</dbReference>
<feature type="domain" description="HTH araC/xylS-type" evidence="5">
    <location>
        <begin position="430"/>
        <end position="538"/>
    </location>
</feature>